<evidence type="ECO:0000313" key="2">
    <source>
        <dbReference type="EMBL" id="SVD67412.1"/>
    </source>
</evidence>
<feature type="non-terminal residue" evidence="2">
    <location>
        <position position="226"/>
    </location>
</feature>
<keyword evidence="1" id="KW-0812">Transmembrane</keyword>
<accession>A0A382X8M4</accession>
<reference evidence="2" key="1">
    <citation type="submission" date="2018-05" db="EMBL/GenBank/DDBJ databases">
        <authorList>
            <person name="Lanie J.A."/>
            <person name="Ng W.-L."/>
            <person name="Kazmierczak K.M."/>
            <person name="Andrzejewski T.M."/>
            <person name="Davidsen T.M."/>
            <person name="Wayne K.J."/>
            <person name="Tettelin H."/>
            <person name="Glass J.I."/>
            <person name="Rusch D."/>
            <person name="Podicherti R."/>
            <person name="Tsui H.-C.T."/>
            <person name="Winkler M.E."/>
        </authorList>
    </citation>
    <scope>NUCLEOTIDE SEQUENCE</scope>
</reference>
<evidence type="ECO:0000256" key="1">
    <source>
        <dbReference type="SAM" id="Phobius"/>
    </source>
</evidence>
<protein>
    <recommendedName>
        <fullName evidence="3">Glycosyltransferase RgtA/B/C/D-like domain-containing protein</fullName>
    </recommendedName>
</protein>
<keyword evidence="1" id="KW-1133">Transmembrane helix</keyword>
<evidence type="ECO:0008006" key="3">
    <source>
        <dbReference type="Google" id="ProtNLM"/>
    </source>
</evidence>
<proteinExistence type="predicted"/>
<feature type="transmembrane region" description="Helical" evidence="1">
    <location>
        <begin position="137"/>
        <end position="162"/>
    </location>
</feature>
<sequence length="226" mass="25617">MNDTRTGSSTKWLHALYAGFFVLLAAGDLHDVLFQDKHLSAFDFILNKPAWEADRGPHSVNQGILADSPTAHYPYRRIFWDNLREGSNTDYLPHVLTGQPSNGQGTGSFITSFFQLFMDIPDALDWSTWFRLVLAGIFMYALMVHLGCQPIVAVLAGIAWAYNTHQLVWLLFPQHLATQLWIPLIFLFNFKLIRDGPDWPSSLALILSVIFFYSSGYTQIALDSFI</sequence>
<organism evidence="2">
    <name type="scientific">marine metagenome</name>
    <dbReference type="NCBI Taxonomy" id="408172"/>
    <lineage>
        <taxon>unclassified sequences</taxon>
        <taxon>metagenomes</taxon>
        <taxon>ecological metagenomes</taxon>
    </lineage>
</organism>
<name>A0A382X8M4_9ZZZZ</name>
<dbReference type="EMBL" id="UINC01165809">
    <property type="protein sequence ID" value="SVD67412.1"/>
    <property type="molecule type" value="Genomic_DNA"/>
</dbReference>
<feature type="transmembrane region" description="Helical" evidence="1">
    <location>
        <begin position="12"/>
        <end position="29"/>
    </location>
</feature>
<feature type="transmembrane region" description="Helical" evidence="1">
    <location>
        <begin position="168"/>
        <end position="190"/>
    </location>
</feature>
<feature type="transmembrane region" description="Helical" evidence="1">
    <location>
        <begin position="202"/>
        <end position="222"/>
    </location>
</feature>
<gene>
    <name evidence="2" type="ORF">METZ01_LOCUS420266</name>
</gene>
<dbReference type="AlphaFoldDB" id="A0A382X8M4"/>
<keyword evidence="1" id="KW-0472">Membrane</keyword>